<gene>
    <name evidence="1" type="ORF">Taro_024951</name>
</gene>
<dbReference type="EMBL" id="NMUH01001437">
    <property type="protein sequence ID" value="MQL92334.1"/>
    <property type="molecule type" value="Genomic_DNA"/>
</dbReference>
<name>A0A843VG33_COLES</name>
<dbReference type="PANTHER" id="PTHR37697">
    <property type="entry name" value="AP2-LIKE ETHYLENE-RESPONSIVE TRANSCRIPTION FACTOR SNZ"/>
    <property type="match status" value="1"/>
</dbReference>
<dbReference type="Proteomes" id="UP000652761">
    <property type="component" value="Unassembled WGS sequence"/>
</dbReference>
<evidence type="ECO:0000313" key="2">
    <source>
        <dbReference type="Proteomes" id="UP000652761"/>
    </source>
</evidence>
<reference evidence="1" key="1">
    <citation type="submission" date="2017-07" db="EMBL/GenBank/DDBJ databases">
        <title>Taro Niue Genome Assembly and Annotation.</title>
        <authorList>
            <person name="Atibalentja N."/>
            <person name="Keating K."/>
            <person name="Fields C.J."/>
        </authorList>
    </citation>
    <scope>NUCLEOTIDE SEQUENCE</scope>
    <source>
        <strain evidence="1">Niue_2</strain>
        <tissue evidence="1">Leaf</tissue>
    </source>
</reference>
<dbReference type="OrthoDB" id="672370at2759"/>
<proteinExistence type="predicted"/>
<protein>
    <submittedName>
        <fullName evidence="1">Uncharacterized protein</fullName>
    </submittedName>
</protein>
<keyword evidence="2" id="KW-1185">Reference proteome</keyword>
<evidence type="ECO:0000313" key="1">
    <source>
        <dbReference type="EMBL" id="MQL92334.1"/>
    </source>
</evidence>
<dbReference type="PANTHER" id="PTHR37697:SF2">
    <property type="entry name" value="AP2-LIKE ETHYLENE-RESPONSIVE TRANSCRIPTION FACTOR SNZ"/>
    <property type="match status" value="1"/>
</dbReference>
<dbReference type="AlphaFoldDB" id="A0A843VG33"/>
<accession>A0A843VG33</accession>
<sequence>MELFAAAENLRHAVPVPIPSISSPLPHAAANPTPANASPLMEDVVTALEHASMSAKRLSFSAPFPGVDASEVASAIASLRNAHQVIGLFLDQIDPRPPPPACVVGRGNGDEPMGDYGSVAVEAADASSDVGEVEEGIADCGMQSKRRRKRPVPACWPAGRMDNRDVALAAADPVDLRRSAMDLVFQFHGQALDSLNLVCWGNAFLDDDSMKTQQMAVLCDI</sequence>
<organism evidence="1 2">
    <name type="scientific">Colocasia esculenta</name>
    <name type="common">Wild taro</name>
    <name type="synonym">Arum esculentum</name>
    <dbReference type="NCBI Taxonomy" id="4460"/>
    <lineage>
        <taxon>Eukaryota</taxon>
        <taxon>Viridiplantae</taxon>
        <taxon>Streptophyta</taxon>
        <taxon>Embryophyta</taxon>
        <taxon>Tracheophyta</taxon>
        <taxon>Spermatophyta</taxon>
        <taxon>Magnoliopsida</taxon>
        <taxon>Liliopsida</taxon>
        <taxon>Araceae</taxon>
        <taxon>Aroideae</taxon>
        <taxon>Colocasieae</taxon>
        <taxon>Colocasia</taxon>
    </lineage>
</organism>
<comment type="caution">
    <text evidence="1">The sequence shown here is derived from an EMBL/GenBank/DDBJ whole genome shotgun (WGS) entry which is preliminary data.</text>
</comment>